<dbReference type="AlphaFoldDB" id="A0A3N4LKN2"/>
<dbReference type="InParanoid" id="A0A3N4LKN2"/>
<dbReference type="EMBL" id="ML121561">
    <property type="protein sequence ID" value="RPB21211.1"/>
    <property type="molecule type" value="Genomic_DNA"/>
</dbReference>
<feature type="compositionally biased region" description="Basic residues" evidence="1">
    <location>
        <begin position="60"/>
        <end position="70"/>
    </location>
</feature>
<keyword evidence="3" id="KW-1185">Reference proteome</keyword>
<evidence type="ECO:0000313" key="3">
    <source>
        <dbReference type="Proteomes" id="UP000267821"/>
    </source>
</evidence>
<organism evidence="2 3">
    <name type="scientific">Terfezia boudieri ATCC MYA-4762</name>
    <dbReference type="NCBI Taxonomy" id="1051890"/>
    <lineage>
        <taxon>Eukaryota</taxon>
        <taxon>Fungi</taxon>
        <taxon>Dikarya</taxon>
        <taxon>Ascomycota</taxon>
        <taxon>Pezizomycotina</taxon>
        <taxon>Pezizomycetes</taxon>
        <taxon>Pezizales</taxon>
        <taxon>Pezizaceae</taxon>
        <taxon>Terfezia</taxon>
    </lineage>
</organism>
<feature type="region of interest" description="Disordered" evidence="1">
    <location>
        <begin position="41"/>
        <end position="70"/>
    </location>
</feature>
<accession>A0A3N4LKN2</accession>
<proteinExistence type="predicted"/>
<evidence type="ECO:0000313" key="2">
    <source>
        <dbReference type="EMBL" id="RPB21211.1"/>
    </source>
</evidence>
<sequence>MGFFSNLIGFVQSHIPFSSMGIVTTPPGQNIPTEEGIKKLLFLPTGNKPKRRSRPEAVRPRKVSPRRPLR</sequence>
<name>A0A3N4LKN2_9PEZI</name>
<reference evidence="2 3" key="1">
    <citation type="journal article" date="2018" name="Nat. Ecol. Evol.">
        <title>Pezizomycetes genomes reveal the molecular basis of ectomycorrhizal truffle lifestyle.</title>
        <authorList>
            <person name="Murat C."/>
            <person name="Payen T."/>
            <person name="Noel B."/>
            <person name="Kuo A."/>
            <person name="Morin E."/>
            <person name="Chen J."/>
            <person name="Kohler A."/>
            <person name="Krizsan K."/>
            <person name="Balestrini R."/>
            <person name="Da Silva C."/>
            <person name="Montanini B."/>
            <person name="Hainaut M."/>
            <person name="Levati E."/>
            <person name="Barry K.W."/>
            <person name="Belfiori B."/>
            <person name="Cichocki N."/>
            <person name="Clum A."/>
            <person name="Dockter R.B."/>
            <person name="Fauchery L."/>
            <person name="Guy J."/>
            <person name="Iotti M."/>
            <person name="Le Tacon F."/>
            <person name="Lindquist E.A."/>
            <person name="Lipzen A."/>
            <person name="Malagnac F."/>
            <person name="Mello A."/>
            <person name="Molinier V."/>
            <person name="Miyauchi S."/>
            <person name="Poulain J."/>
            <person name="Riccioni C."/>
            <person name="Rubini A."/>
            <person name="Sitrit Y."/>
            <person name="Splivallo R."/>
            <person name="Traeger S."/>
            <person name="Wang M."/>
            <person name="Zifcakova L."/>
            <person name="Wipf D."/>
            <person name="Zambonelli A."/>
            <person name="Paolocci F."/>
            <person name="Nowrousian M."/>
            <person name="Ottonello S."/>
            <person name="Baldrian P."/>
            <person name="Spatafora J.W."/>
            <person name="Henrissat B."/>
            <person name="Nagy L.G."/>
            <person name="Aury J.M."/>
            <person name="Wincker P."/>
            <person name="Grigoriev I.V."/>
            <person name="Bonfante P."/>
            <person name="Martin F.M."/>
        </authorList>
    </citation>
    <scope>NUCLEOTIDE SEQUENCE [LARGE SCALE GENOMIC DNA]</scope>
    <source>
        <strain evidence="2 3">ATCC MYA-4762</strain>
    </source>
</reference>
<evidence type="ECO:0000256" key="1">
    <source>
        <dbReference type="SAM" id="MobiDB-lite"/>
    </source>
</evidence>
<gene>
    <name evidence="2" type="ORF">L211DRAFT_445181</name>
</gene>
<dbReference type="Proteomes" id="UP000267821">
    <property type="component" value="Unassembled WGS sequence"/>
</dbReference>
<protein>
    <submittedName>
        <fullName evidence="2">Uncharacterized protein</fullName>
    </submittedName>
</protein>